<dbReference type="Pfam" id="PF12796">
    <property type="entry name" value="Ank_2"/>
    <property type="match status" value="1"/>
</dbReference>
<evidence type="ECO:0000256" key="2">
    <source>
        <dbReference type="ARBA" id="ARBA00023043"/>
    </source>
</evidence>
<dbReference type="EMBL" id="CAXAMN010001647">
    <property type="protein sequence ID" value="CAK8995558.1"/>
    <property type="molecule type" value="Genomic_DNA"/>
</dbReference>
<dbReference type="PANTHER" id="PTHR24171">
    <property type="entry name" value="ANKYRIN REPEAT DOMAIN-CONTAINING PROTEIN 39-RELATED"/>
    <property type="match status" value="1"/>
</dbReference>
<evidence type="ECO:0000313" key="5">
    <source>
        <dbReference type="EMBL" id="CAK8995558.1"/>
    </source>
</evidence>
<proteinExistence type="predicted"/>
<dbReference type="SUPFAM" id="SSF47391">
    <property type="entry name" value="Dimerization-anchoring domain of cAMP-dependent PK regulatory subunit"/>
    <property type="match status" value="1"/>
</dbReference>
<dbReference type="PROSITE" id="PS50088">
    <property type="entry name" value="ANK_REPEAT"/>
    <property type="match status" value="1"/>
</dbReference>
<organism evidence="5 6">
    <name type="scientific">Durusdinium trenchii</name>
    <dbReference type="NCBI Taxonomy" id="1381693"/>
    <lineage>
        <taxon>Eukaryota</taxon>
        <taxon>Sar</taxon>
        <taxon>Alveolata</taxon>
        <taxon>Dinophyceae</taxon>
        <taxon>Suessiales</taxon>
        <taxon>Symbiodiniaceae</taxon>
        <taxon>Durusdinium</taxon>
    </lineage>
</organism>
<dbReference type="SUPFAM" id="SSF48403">
    <property type="entry name" value="Ankyrin repeat"/>
    <property type="match status" value="1"/>
</dbReference>
<evidence type="ECO:0000256" key="4">
    <source>
        <dbReference type="SAM" id="MobiDB-lite"/>
    </source>
</evidence>
<dbReference type="CDD" id="cd22961">
    <property type="entry name" value="DD_TEX55-like"/>
    <property type="match status" value="1"/>
</dbReference>
<feature type="region of interest" description="Disordered" evidence="4">
    <location>
        <begin position="1"/>
        <end position="24"/>
    </location>
</feature>
<name>A0ABP0I029_9DINO</name>
<dbReference type="SMART" id="SM00248">
    <property type="entry name" value="ANK"/>
    <property type="match status" value="2"/>
</dbReference>
<feature type="repeat" description="ANK" evidence="3">
    <location>
        <begin position="133"/>
        <end position="165"/>
    </location>
</feature>
<dbReference type="InterPro" id="IPR002110">
    <property type="entry name" value="Ankyrin_rpt"/>
</dbReference>
<keyword evidence="6" id="KW-1185">Reference proteome</keyword>
<feature type="region of interest" description="Disordered" evidence="4">
    <location>
        <begin position="390"/>
        <end position="435"/>
    </location>
</feature>
<comment type="caution">
    <text evidence="5">The sequence shown here is derived from an EMBL/GenBank/DDBJ whole genome shotgun (WGS) entry which is preliminary data.</text>
</comment>
<keyword evidence="2 3" id="KW-0040">ANK repeat</keyword>
<dbReference type="PROSITE" id="PS50297">
    <property type="entry name" value="ANK_REP_REGION"/>
    <property type="match status" value="1"/>
</dbReference>
<protein>
    <submittedName>
        <fullName evidence="5">Uncharacterized protein</fullName>
    </submittedName>
</protein>
<dbReference type="Proteomes" id="UP001642484">
    <property type="component" value="Unassembled WGS sequence"/>
</dbReference>
<keyword evidence="1" id="KW-0677">Repeat</keyword>
<sequence>MDFLKSWFGQTEEPTESEPWSPCGPCGEAEAAEALVIAALRVCLRHWVATGGPLLSPRAWRAVSWTVTPSHPRRPKGLPFIASFPGFQAALDRACAREARLNEQLHAAVQRIDLEAAEQAVSFGADVNSKNKQSWTSLHIAASKGSAQMCRLLLDAGADPAARCTVEVWPEEVFTALRISLRYVKARLKEAEFERKQLGLRSRYRRRLDTNPNCDCLEVLLTHACEDWQSLKWMEVHVEAANAEQLPKGCYVSVRVGDVLKQGRYEPQRAYNFPGIDRRRDVRIDVYQHVGNCLLTAEPDSSAMHDTYATSTNPDFPAMKFKVSVSTKSEEVQKSKTDRAAKMKGKAKEYLGKHRIEELLSEAVKALLKEQPTEPVDFICKYLSGSKKEPKLMPVTGAKPGSKPMKLKQDPDPATGEESFVDLEGGGTADPRNDLPDVRSEMRQLLVEAAGNGQLREALKDFDDESGRKAEAVREKAGDLLMAATENGDFEKILKDLQSSDAAKKKNVDEIRTKAAQLLVSSADNGDLRKALAEIRTMPAQPSPRQETRRKAAELLVEAADNGQLKKALEEIKGSPSGPNLQKLQMKVGDVLMAAIENGDLEKAIKEVSENPPADPAAGAS</sequence>
<accession>A0ABP0I029</accession>
<dbReference type="Gene3D" id="1.25.40.20">
    <property type="entry name" value="Ankyrin repeat-containing domain"/>
    <property type="match status" value="1"/>
</dbReference>
<reference evidence="5 6" key="1">
    <citation type="submission" date="2024-02" db="EMBL/GenBank/DDBJ databases">
        <authorList>
            <person name="Chen Y."/>
            <person name="Shah S."/>
            <person name="Dougan E. K."/>
            <person name="Thang M."/>
            <person name="Chan C."/>
        </authorList>
    </citation>
    <scope>NUCLEOTIDE SEQUENCE [LARGE SCALE GENOMIC DNA]</scope>
</reference>
<dbReference type="InterPro" id="IPR036770">
    <property type="entry name" value="Ankyrin_rpt-contain_sf"/>
</dbReference>
<evidence type="ECO:0000256" key="1">
    <source>
        <dbReference type="ARBA" id="ARBA00022737"/>
    </source>
</evidence>
<evidence type="ECO:0000313" key="6">
    <source>
        <dbReference type="Proteomes" id="UP001642484"/>
    </source>
</evidence>
<gene>
    <name evidence="5" type="ORF">CCMP2556_LOCUS4071</name>
</gene>
<evidence type="ECO:0000256" key="3">
    <source>
        <dbReference type="PROSITE-ProRule" id="PRU00023"/>
    </source>
</evidence>